<dbReference type="GeneID" id="10220718"/>
<dbReference type="EMBL" id="FP885834">
    <property type="protein sequence ID" value="CBJ14069.1"/>
    <property type="molecule type" value="Genomic_DNA"/>
</dbReference>
<dbReference type="RefSeq" id="YP_004222339.1">
    <property type="nucleotide sequence ID" value="NC_015099.1"/>
</dbReference>
<keyword evidence="1" id="KW-0496">Mitochondrion</keyword>
<evidence type="ECO:0000313" key="2">
    <source>
        <dbReference type="EMBL" id="CBJ20721.1"/>
    </source>
</evidence>
<organism evidence="1">
    <name type="scientific">Beta vulgaris subsp. maritima</name>
    <name type="common">Sea beet</name>
    <name type="synonym">Beta maritima</name>
    <dbReference type="NCBI Taxonomy" id="350892"/>
    <lineage>
        <taxon>Eukaryota</taxon>
        <taxon>Viridiplantae</taxon>
        <taxon>Streptophyta</taxon>
        <taxon>Embryophyta</taxon>
        <taxon>Tracheophyta</taxon>
        <taxon>Spermatophyta</taxon>
        <taxon>Magnoliopsida</taxon>
        <taxon>eudicotyledons</taxon>
        <taxon>Gunneridae</taxon>
        <taxon>Pentapetalae</taxon>
        <taxon>Caryophyllales</taxon>
        <taxon>Chenopodiaceae</taxon>
        <taxon>Betoideae</taxon>
        <taxon>Beta</taxon>
    </lineage>
</organism>
<accession>E6ZE54</accession>
<dbReference type="EMBL" id="FP885845">
    <property type="protein sequence ID" value="CBJ17559.1"/>
    <property type="molecule type" value="Genomic_DNA"/>
</dbReference>
<geneLocation type="mitochondrion" evidence="1"/>
<reference evidence="1" key="2">
    <citation type="journal article" date="2011" name="Genome Biol. Evol.">
        <title>Structural and content diversity of mitochondrial genome in beet: a comparative genomic analysis.</title>
        <authorList>
            <person name="Darracq A."/>
            <person name="Varre J.S."/>
            <person name="Marechal-Drouard L."/>
            <person name="Courseaux A."/>
            <person name="Saumitou-Laprade P."/>
            <person name="Oztas S."/>
            <person name="Vacherie B."/>
            <person name="Barbe V.and.Touzet.P."/>
        </authorList>
    </citation>
    <scope>NUCLEOTIDE SEQUENCE</scope>
</reference>
<gene>
    <name evidence="1" type="primary">orf133b</name>
</gene>
<protein>
    <submittedName>
        <fullName evidence="2">Uncharacterized protein orf133b</fullName>
    </submittedName>
</protein>
<evidence type="ECO:0000313" key="1">
    <source>
        <dbReference type="EMBL" id="CBJ14069.1"/>
    </source>
</evidence>
<dbReference type="EMBL" id="FQ014226">
    <property type="protein sequence ID" value="CBL51969.1"/>
    <property type="molecule type" value="Genomic_DNA"/>
</dbReference>
<dbReference type="EMBL" id="FP885871">
    <property type="protein sequence ID" value="CBJ20721.1"/>
    <property type="molecule type" value="Genomic_DNA"/>
</dbReference>
<name>E6ZE54_BETVM</name>
<dbReference type="AlphaFoldDB" id="E6ZE54"/>
<reference evidence="1" key="1">
    <citation type="submission" date="2010-11" db="EMBL/GenBank/DDBJ databases">
        <authorList>
            <person name="Genoscope - CEA"/>
        </authorList>
    </citation>
    <scope>NUCLEOTIDE SEQUENCE</scope>
</reference>
<sequence>MCSEPAEQEGQSANMEQGKSFTLLIETSIKKEVEFSLSLSKEDGSSLVFLICGWSRPLVLIYALKDLRKGPFKPSLCPPVRYKGSIQYDIGQAFFPRSVSVKRIDSSKSTEFSSEALEAQVRKSGSFTVASQE</sequence>
<proteinExistence type="predicted"/>